<dbReference type="Pfam" id="PF13302">
    <property type="entry name" value="Acetyltransf_3"/>
    <property type="match status" value="1"/>
</dbReference>
<dbReference type="AlphaFoldDB" id="A0A0W0ZPJ7"/>
<dbReference type="Proteomes" id="UP000054926">
    <property type="component" value="Unassembled WGS sequence"/>
</dbReference>
<evidence type="ECO:0000259" key="1">
    <source>
        <dbReference type="PROSITE" id="PS51186"/>
    </source>
</evidence>
<dbReference type="SUPFAM" id="SSF55729">
    <property type="entry name" value="Acyl-CoA N-acyltransferases (Nat)"/>
    <property type="match status" value="1"/>
</dbReference>
<evidence type="ECO:0000313" key="2">
    <source>
        <dbReference type="EMBL" id="KTD71079.1"/>
    </source>
</evidence>
<dbReference type="STRING" id="947033.Lste_0403"/>
<accession>A0A0W0ZPJ7</accession>
<sequence>MSDMHHFISIETAKLILRKPDPSDFLHLVHLWKNEAVRKYLGGVVNNGMVNARIKSIQNHWESMGFGLCTVLSKNTQQIIGICGLHHSEDGIEISYMFFPEWWGKGLAYEAITASLNYGFLHLNIGKIIAITQEANSRSCSLLEEVGMSLTDTFIRYDEKQCLYELLNQNQCK</sequence>
<keyword evidence="3" id="KW-1185">Reference proteome</keyword>
<comment type="caution">
    <text evidence="2">The sequence shown here is derived from an EMBL/GenBank/DDBJ whole genome shotgun (WGS) entry which is preliminary data.</text>
</comment>
<dbReference type="GO" id="GO:0016747">
    <property type="term" value="F:acyltransferase activity, transferring groups other than amino-acyl groups"/>
    <property type="evidence" value="ECO:0007669"/>
    <property type="project" value="InterPro"/>
</dbReference>
<dbReference type="PANTHER" id="PTHR43792">
    <property type="entry name" value="GNAT FAMILY, PUTATIVE (AFU_ORTHOLOGUE AFUA_3G00765)-RELATED-RELATED"/>
    <property type="match status" value="1"/>
</dbReference>
<dbReference type="PROSITE" id="PS51186">
    <property type="entry name" value="GNAT"/>
    <property type="match status" value="1"/>
</dbReference>
<dbReference type="PATRIC" id="fig|947033.5.peg.431"/>
<proteinExistence type="predicted"/>
<dbReference type="InterPro" id="IPR051531">
    <property type="entry name" value="N-acetyltransferase"/>
</dbReference>
<dbReference type="InterPro" id="IPR000182">
    <property type="entry name" value="GNAT_dom"/>
</dbReference>
<reference evidence="2 3" key="1">
    <citation type="submission" date="2015-11" db="EMBL/GenBank/DDBJ databases">
        <title>Genomic analysis of 38 Legionella species identifies large and diverse effector repertoires.</title>
        <authorList>
            <person name="Burstein D."/>
            <person name="Amaro F."/>
            <person name="Zusman T."/>
            <person name="Lifshitz Z."/>
            <person name="Cohen O."/>
            <person name="Gilbert J.A."/>
            <person name="Pupko T."/>
            <person name="Shuman H.A."/>
            <person name="Segal G."/>
        </authorList>
    </citation>
    <scope>NUCLEOTIDE SEQUENCE [LARGE SCALE GENOMIC DNA]</scope>
    <source>
        <strain evidence="2 3">IMVS3376</strain>
    </source>
</reference>
<dbReference type="InterPro" id="IPR016181">
    <property type="entry name" value="Acyl_CoA_acyltransferase"/>
</dbReference>
<dbReference type="PANTHER" id="PTHR43792:SF1">
    <property type="entry name" value="N-ACETYLTRANSFERASE DOMAIN-CONTAINING PROTEIN"/>
    <property type="match status" value="1"/>
</dbReference>
<feature type="domain" description="N-acetyltransferase" evidence="1">
    <location>
        <begin position="15"/>
        <end position="169"/>
    </location>
</feature>
<organism evidence="2 3">
    <name type="scientific">Legionella steelei</name>
    <dbReference type="NCBI Taxonomy" id="947033"/>
    <lineage>
        <taxon>Bacteria</taxon>
        <taxon>Pseudomonadati</taxon>
        <taxon>Pseudomonadota</taxon>
        <taxon>Gammaproteobacteria</taxon>
        <taxon>Legionellales</taxon>
        <taxon>Legionellaceae</taxon>
        <taxon>Legionella</taxon>
    </lineage>
</organism>
<evidence type="ECO:0000313" key="3">
    <source>
        <dbReference type="Proteomes" id="UP000054926"/>
    </source>
</evidence>
<keyword evidence="2" id="KW-0808">Transferase</keyword>
<gene>
    <name evidence="2" type="ORF">Lste_0403</name>
</gene>
<dbReference type="Gene3D" id="3.40.630.30">
    <property type="match status" value="1"/>
</dbReference>
<dbReference type="EMBL" id="LNYY01000005">
    <property type="protein sequence ID" value="KTD71079.1"/>
    <property type="molecule type" value="Genomic_DNA"/>
</dbReference>
<protein>
    <submittedName>
        <fullName evidence="2">GNAT family acetyltransferase</fullName>
    </submittedName>
</protein>
<name>A0A0W0ZPJ7_9GAMM</name>